<name>A0ABV2KX71_9BACI</name>
<organism evidence="1 2">
    <name type="scientific">Alkalibacillus flavidus</name>
    <dbReference type="NCBI Taxonomy" id="546021"/>
    <lineage>
        <taxon>Bacteria</taxon>
        <taxon>Bacillati</taxon>
        <taxon>Bacillota</taxon>
        <taxon>Bacilli</taxon>
        <taxon>Bacillales</taxon>
        <taxon>Bacillaceae</taxon>
        <taxon>Alkalibacillus</taxon>
    </lineage>
</organism>
<proteinExistence type="predicted"/>
<evidence type="ECO:0000313" key="2">
    <source>
        <dbReference type="Proteomes" id="UP001549167"/>
    </source>
</evidence>
<keyword evidence="2" id="KW-1185">Reference proteome</keyword>
<reference evidence="1 2" key="1">
    <citation type="submission" date="2024-06" db="EMBL/GenBank/DDBJ databases">
        <title>Genomic Encyclopedia of Type Strains, Phase IV (KMG-IV): sequencing the most valuable type-strain genomes for metagenomic binning, comparative biology and taxonomic classification.</title>
        <authorList>
            <person name="Goeker M."/>
        </authorList>
    </citation>
    <scope>NUCLEOTIDE SEQUENCE [LARGE SCALE GENOMIC DNA]</scope>
    <source>
        <strain evidence="1 2">DSM 23520</strain>
    </source>
</reference>
<dbReference type="EMBL" id="JBEPMX010000011">
    <property type="protein sequence ID" value="MET3683979.1"/>
    <property type="molecule type" value="Genomic_DNA"/>
</dbReference>
<accession>A0ABV2KX71</accession>
<evidence type="ECO:0000313" key="1">
    <source>
        <dbReference type="EMBL" id="MET3683979.1"/>
    </source>
</evidence>
<dbReference type="RefSeq" id="WP_354220900.1">
    <property type="nucleotide sequence ID" value="NZ_JBEPMX010000011.1"/>
</dbReference>
<sequence>MHLRLLAALRSLLPRCKLQSSLLDDVAWLEPCPGKGNMAIAPEEPMLSLCHVEPSEVF</sequence>
<comment type="caution">
    <text evidence="1">The sequence shown here is derived from an EMBL/GenBank/DDBJ whole genome shotgun (WGS) entry which is preliminary data.</text>
</comment>
<protein>
    <submittedName>
        <fullName evidence="1">Uncharacterized protein</fullName>
    </submittedName>
</protein>
<dbReference type="Proteomes" id="UP001549167">
    <property type="component" value="Unassembled WGS sequence"/>
</dbReference>
<gene>
    <name evidence="1" type="ORF">ABID56_002104</name>
</gene>